<gene>
    <name evidence="3" type="ORF">B7463_g11962</name>
</gene>
<feature type="region of interest" description="Disordered" evidence="2">
    <location>
        <begin position="204"/>
        <end position="238"/>
    </location>
</feature>
<dbReference type="GO" id="GO:0003723">
    <property type="term" value="F:RNA binding"/>
    <property type="evidence" value="ECO:0007669"/>
    <property type="project" value="TreeGrafter"/>
</dbReference>
<dbReference type="EMBL" id="NCSJ02000456">
    <property type="protein sequence ID" value="RFU24382.1"/>
    <property type="molecule type" value="Genomic_DNA"/>
</dbReference>
<evidence type="ECO:0000256" key="2">
    <source>
        <dbReference type="SAM" id="MobiDB-lite"/>
    </source>
</evidence>
<evidence type="ECO:0000313" key="3">
    <source>
        <dbReference type="EMBL" id="RFU24382.1"/>
    </source>
</evidence>
<comment type="similarity">
    <text evidence="1">Belongs to the CWC26 family.</text>
</comment>
<evidence type="ECO:0000313" key="4">
    <source>
        <dbReference type="Proteomes" id="UP000258309"/>
    </source>
</evidence>
<feature type="non-terminal residue" evidence="3">
    <location>
        <position position="1"/>
    </location>
</feature>
<evidence type="ECO:0008006" key="5">
    <source>
        <dbReference type="Google" id="ProtNLM"/>
    </source>
</evidence>
<protein>
    <recommendedName>
        <fullName evidence="5">Pre-mRNA-splicing factor CWC26</fullName>
    </recommendedName>
</protein>
<accession>A0A3E2GTM8</accession>
<dbReference type="PANTHER" id="PTHR31809">
    <property type="entry name" value="BUD13 HOMOLOG"/>
    <property type="match status" value="1"/>
</dbReference>
<comment type="caution">
    <text evidence="3">The sequence shown here is derived from an EMBL/GenBank/DDBJ whole genome shotgun (WGS) entry which is preliminary data.</text>
</comment>
<dbReference type="Proteomes" id="UP000258309">
    <property type="component" value="Unassembled WGS sequence"/>
</dbReference>
<reference evidence="3 4" key="1">
    <citation type="submission" date="2018-05" db="EMBL/GenBank/DDBJ databases">
        <title>Draft genome sequence of Scytalidium lignicola DSM 105466, a ubiquitous saprotrophic fungus.</title>
        <authorList>
            <person name="Buettner E."/>
            <person name="Gebauer A.M."/>
            <person name="Hofrichter M."/>
            <person name="Liers C."/>
            <person name="Kellner H."/>
        </authorList>
    </citation>
    <scope>NUCLEOTIDE SEQUENCE [LARGE SCALE GENOMIC DNA]</scope>
    <source>
        <strain evidence="3 4">DSM 105466</strain>
    </source>
</reference>
<dbReference type="AlphaFoldDB" id="A0A3E2GTM8"/>
<name>A0A3E2GTM8_SCYLI</name>
<keyword evidence="4" id="KW-1185">Reference proteome</keyword>
<dbReference type="InterPro" id="IPR018609">
    <property type="entry name" value="Bud13"/>
</dbReference>
<dbReference type="PANTHER" id="PTHR31809:SF0">
    <property type="entry name" value="BUD13 HOMOLOG"/>
    <property type="match status" value="1"/>
</dbReference>
<evidence type="ECO:0000256" key="1">
    <source>
        <dbReference type="ARBA" id="ARBA00011069"/>
    </source>
</evidence>
<feature type="region of interest" description="Disordered" evidence="2">
    <location>
        <begin position="13"/>
        <end position="101"/>
    </location>
</feature>
<dbReference type="OrthoDB" id="6022at2759"/>
<dbReference type="GO" id="GO:0000398">
    <property type="term" value="P:mRNA splicing, via spliceosome"/>
    <property type="evidence" value="ECO:0007669"/>
    <property type="project" value="TreeGrafter"/>
</dbReference>
<dbReference type="OMA" id="GDVQRQE"/>
<feature type="region of interest" description="Disordered" evidence="2">
    <location>
        <begin position="279"/>
        <end position="310"/>
    </location>
</feature>
<dbReference type="InterPro" id="IPR051112">
    <property type="entry name" value="CWC26_splicing_factor"/>
</dbReference>
<sequence>MSLSSYLAQKYLTADSSSKSTSKKRKRKNHAADAGLIIADDDALGWNPNSTNQDNEDEEGRPITVNSGSAEFRKASKSSWKTVGVPALQPKDATDSSGADAAAADAIIANTAAENSAAQHEDEGPAVVGDIEMDVDNAGVVKMGDGTHAGLQSAAAVAQQFAKRKREEQLAWERQQGKKAMGGNAEETVYRDATGRRIDISMRRQEARRELDEKARKEREEKEAQKGDIQRLERERRKEELDEARFMPLARTADDAELNRELKEVDRWNDPAAQFLTKKNERRSATGKPLYKGAAPPNRYGIRPGHRWDGVDRSNGWEAERFKAMNRRIRNKELDFAWQTDE</sequence>
<dbReference type="Pfam" id="PF09736">
    <property type="entry name" value="Bud13"/>
    <property type="match status" value="1"/>
</dbReference>
<dbReference type="STRING" id="5539.A0A3E2GTM8"/>
<proteinExistence type="inferred from homology"/>
<feature type="non-terminal residue" evidence="3">
    <location>
        <position position="342"/>
    </location>
</feature>
<dbReference type="GO" id="GO:0005684">
    <property type="term" value="C:U2-type spliceosomal complex"/>
    <property type="evidence" value="ECO:0007669"/>
    <property type="project" value="TreeGrafter"/>
</dbReference>
<organism evidence="3 4">
    <name type="scientific">Scytalidium lignicola</name>
    <name type="common">Hyphomycete</name>
    <dbReference type="NCBI Taxonomy" id="5539"/>
    <lineage>
        <taxon>Eukaryota</taxon>
        <taxon>Fungi</taxon>
        <taxon>Dikarya</taxon>
        <taxon>Ascomycota</taxon>
        <taxon>Pezizomycotina</taxon>
        <taxon>Leotiomycetes</taxon>
        <taxon>Leotiomycetes incertae sedis</taxon>
        <taxon>Scytalidium</taxon>
    </lineage>
</organism>
<dbReference type="GO" id="GO:0070274">
    <property type="term" value="C:RES complex"/>
    <property type="evidence" value="ECO:0007669"/>
    <property type="project" value="TreeGrafter"/>
</dbReference>